<accession>A0A0D2E889</accession>
<dbReference type="GO" id="GO:0016787">
    <property type="term" value="F:hydrolase activity"/>
    <property type="evidence" value="ECO:0007669"/>
    <property type="project" value="UniProtKB-KW"/>
</dbReference>
<proteinExistence type="predicted"/>
<organism evidence="3 4">
    <name type="scientific">Exophiala oligosperma</name>
    <dbReference type="NCBI Taxonomy" id="215243"/>
    <lineage>
        <taxon>Eukaryota</taxon>
        <taxon>Fungi</taxon>
        <taxon>Dikarya</taxon>
        <taxon>Ascomycota</taxon>
        <taxon>Pezizomycotina</taxon>
        <taxon>Eurotiomycetes</taxon>
        <taxon>Chaetothyriomycetidae</taxon>
        <taxon>Chaetothyriales</taxon>
        <taxon>Herpotrichiellaceae</taxon>
        <taxon>Exophiala</taxon>
    </lineage>
</organism>
<dbReference type="InterPro" id="IPR029058">
    <property type="entry name" value="AB_hydrolase_fold"/>
</dbReference>
<dbReference type="RefSeq" id="XP_016264225.1">
    <property type="nucleotide sequence ID" value="XM_016406019.1"/>
</dbReference>
<dbReference type="STRING" id="215243.A0A0D2E889"/>
<dbReference type="EMBL" id="KN847335">
    <property type="protein sequence ID" value="KIW44009.1"/>
    <property type="molecule type" value="Genomic_DNA"/>
</dbReference>
<dbReference type="PANTHER" id="PTHR48081">
    <property type="entry name" value="AB HYDROLASE SUPERFAMILY PROTEIN C4A8.06C"/>
    <property type="match status" value="1"/>
</dbReference>
<evidence type="ECO:0000313" key="4">
    <source>
        <dbReference type="Proteomes" id="UP000053342"/>
    </source>
</evidence>
<dbReference type="SUPFAM" id="SSF53474">
    <property type="entry name" value="alpha/beta-Hydrolases"/>
    <property type="match status" value="1"/>
</dbReference>
<evidence type="ECO:0000259" key="2">
    <source>
        <dbReference type="Pfam" id="PF07859"/>
    </source>
</evidence>
<protein>
    <recommendedName>
        <fullName evidence="2">Alpha/beta hydrolase fold-3 domain-containing protein</fullName>
    </recommendedName>
</protein>
<name>A0A0D2E889_9EURO</name>
<dbReference type="InterPro" id="IPR050300">
    <property type="entry name" value="GDXG_lipolytic_enzyme"/>
</dbReference>
<dbReference type="InterPro" id="IPR013094">
    <property type="entry name" value="AB_hydrolase_3"/>
</dbReference>
<keyword evidence="4" id="KW-1185">Reference proteome</keyword>
<reference evidence="3 4" key="1">
    <citation type="submission" date="2015-01" db="EMBL/GenBank/DDBJ databases">
        <title>The Genome Sequence of Exophiala oligosperma CBS72588.</title>
        <authorList>
            <consortium name="The Broad Institute Genomics Platform"/>
            <person name="Cuomo C."/>
            <person name="de Hoog S."/>
            <person name="Gorbushina A."/>
            <person name="Stielow B."/>
            <person name="Teixiera M."/>
            <person name="Abouelleil A."/>
            <person name="Chapman S.B."/>
            <person name="Priest M."/>
            <person name="Young S.K."/>
            <person name="Wortman J."/>
            <person name="Nusbaum C."/>
            <person name="Birren B."/>
        </authorList>
    </citation>
    <scope>NUCLEOTIDE SEQUENCE [LARGE SCALE GENOMIC DNA]</scope>
    <source>
        <strain evidence="3 4">CBS 72588</strain>
    </source>
</reference>
<sequence>MNGSKADLDPQWLEAEKRYGGRVTLPRESVEESRARFHAMFALIEKNLPPPSPAVKAQDVVIAPGQRVRIFTPVEAAKESTNALPVGFYPHCGGWYAGSVEMEDFLARDVAENAGMIIFSPDYRLAPEHPYPAGLNDVCFAYEWMHKNAAAYGGDPQKKFIMGGSAGGNLTAVLAVKYAADADLSCSGFIAACFPSCDPSVLPPEYQGRNDIADFHSAPMLGIDTVLQAREWYNPPKKDDPLYSPLLHPDIKHLKQAYIIATSVDPTYYETLFFYEELKKNGVDVELGHYVGWPHYFWIDPSLPKSKEFMEKWNSKLREMVAAA</sequence>
<dbReference type="Pfam" id="PF07859">
    <property type="entry name" value="Abhydrolase_3"/>
    <property type="match status" value="1"/>
</dbReference>
<feature type="domain" description="Alpha/beta hydrolase fold-3" evidence="2">
    <location>
        <begin position="88"/>
        <end position="298"/>
    </location>
</feature>
<gene>
    <name evidence="3" type="ORF">PV06_05053</name>
</gene>
<dbReference type="AlphaFoldDB" id="A0A0D2E889"/>
<evidence type="ECO:0000313" key="3">
    <source>
        <dbReference type="EMBL" id="KIW44009.1"/>
    </source>
</evidence>
<evidence type="ECO:0000256" key="1">
    <source>
        <dbReference type="ARBA" id="ARBA00022801"/>
    </source>
</evidence>
<dbReference type="HOGENOM" id="CLU_012494_6_4_1"/>
<dbReference type="Proteomes" id="UP000053342">
    <property type="component" value="Unassembled WGS sequence"/>
</dbReference>
<dbReference type="VEuPathDB" id="FungiDB:PV06_05053"/>
<dbReference type="Gene3D" id="3.40.50.1820">
    <property type="entry name" value="alpha/beta hydrolase"/>
    <property type="match status" value="1"/>
</dbReference>
<keyword evidence="1" id="KW-0378">Hydrolase</keyword>
<dbReference type="GeneID" id="27357127"/>
<dbReference type="OrthoDB" id="408631at2759"/>